<evidence type="ECO:0000256" key="7">
    <source>
        <dbReference type="ARBA" id="ARBA00022454"/>
    </source>
</evidence>
<evidence type="ECO:0000256" key="5">
    <source>
        <dbReference type="ARBA" id="ARBA00012551"/>
    </source>
</evidence>
<dbReference type="eggNOG" id="KOG2327">
    <property type="taxonomic scope" value="Eukaryota"/>
</dbReference>
<evidence type="ECO:0000256" key="3">
    <source>
        <dbReference type="ARBA" id="ARBA00005240"/>
    </source>
</evidence>
<proteinExistence type="inferred from homology"/>
<evidence type="ECO:0000256" key="8">
    <source>
        <dbReference type="ARBA" id="ARBA00022741"/>
    </source>
</evidence>
<dbReference type="SUPFAM" id="SSF53300">
    <property type="entry name" value="vWA-like"/>
    <property type="match status" value="1"/>
</dbReference>
<dbReference type="GO" id="GO:0006310">
    <property type="term" value="P:DNA recombination"/>
    <property type="evidence" value="ECO:0007669"/>
    <property type="project" value="UniProtKB-KW"/>
</dbReference>
<dbReference type="SMART" id="SM00513">
    <property type="entry name" value="SAP"/>
    <property type="match status" value="1"/>
</dbReference>
<comment type="function">
    <text evidence="18">Single-stranded DNA-dependent ATP-dependent helicase. Involved in non-homologous end joining (NHEJ) DNA double strand break repair. DNA-binding is sequence-independent but has a high affinity to nicks in double-stranded DNA and to the ends of duplex DNA. Binds to naturally occurring chromosomal ends, and therefore provides chromosomal end protection. Required also for telomere recombination to repair telomeric ends in the absence of telomerase. KU70, of the KU70/KU80 heterodimer, binds to the stem loop of TLC1, the RNA component of telomerase. Involved in telomere maintenance. Interacts with telomeric repeats and subtelomeric sequences thereby controlling telomere length and protecting against subtelomeric rearrangement. Maintains telomeric chromatin, which is involved in silencing the expression of genes located at the telomere. Required for mating-type switching.</text>
</comment>
<evidence type="ECO:0000256" key="18">
    <source>
        <dbReference type="ARBA" id="ARBA00024890"/>
    </source>
</evidence>
<dbReference type="GO" id="GO:0043564">
    <property type="term" value="C:Ku70:Ku80 complex"/>
    <property type="evidence" value="ECO:0007669"/>
    <property type="project" value="InterPro"/>
</dbReference>
<protein>
    <recommendedName>
        <fullName evidence="6">ATP-dependent DNA helicase II subunit 1</fullName>
        <ecNumber evidence="5">3.6.4.12</ecNumber>
    </recommendedName>
    <alternativeName>
        <fullName evidence="19">ATP-dependent DNA helicase II subunit Ku70</fullName>
    </alternativeName>
</protein>
<evidence type="ECO:0000256" key="9">
    <source>
        <dbReference type="ARBA" id="ARBA00022763"/>
    </source>
</evidence>
<dbReference type="Gene3D" id="1.10.720.30">
    <property type="entry name" value="SAP domain"/>
    <property type="match status" value="1"/>
</dbReference>
<dbReference type="GO" id="GO:0000723">
    <property type="term" value="P:telomere maintenance"/>
    <property type="evidence" value="ECO:0007669"/>
    <property type="project" value="EnsemblFungi"/>
</dbReference>
<dbReference type="SUPFAM" id="SSF100939">
    <property type="entry name" value="SPOC domain-like"/>
    <property type="match status" value="1"/>
</dbReference>
<feature type="domain" description="SAP" evidence="23">
    <location>
        <begin position="639"/>
        <end position="673"/>
    </location>
</feature>
<keyword evidence="12" id="KW-0067">ATP-binding</keyword>
<evidence type="ECO:0000256" key="17">
    <source>
        <dbReference type="ARBA" id="ARBA00023242"/>
    </source>
</evidence>
<reference evidence="25" key="1">
    <citation type="journal article" date="2014" name="BMC Genomics">
        <title>Genome characteristics reveal the impact of lichenization on lichen-forming fungus Endocarpon pusillum Hedwig (Verrucariales, Ascomycota).</title>
        <authorList>
            <person name="Wang Y.-Y."/>
            <person name="Liu B."/>
            <person name="Zhang X.-Y."/>
            <person name="Zhou Q.-M."/>
            <person name="Zhang T."/>
            <person name="Li H."/>
            <person name="Yu Y.-F."/>
            <person name="Zhang X.-L."/>
            <person name="Hao X.-Y."/>
            <person name="Wang M."/>
            <person name="Wang L."/>
            <person name="Wei J.-C."/>
        </authorList>
    </citation>
    <scope>NUCLEOTIDE SEQUENCE [LARGE SCALE GENOMIC DNA]</scope>
    <source>
        <strain evidence="25">Z07020 / HMAS-L-300199</strain>
    </source>
</reference>
<dbReference type="HOGENOM" id="CLU_014815_3_0_1"/>
<dbReference type="Pfam" id="PF03731">
    <property type="entry name" value="Ku_N"/>
    <property type="match status" value="1"/>
</dbReference>
<dbReference type="GO" id="GO:0016787">
    <property type="term" value="F:hydrolase activity"/>
    <property type="evidence" value="ECO:0007669"/>
    <property type="project" value="UniProtKB-KW"/>
</dbReference>
<dbReference type="OMA" id="FWANVKH"/>
<dbReference type="Gene3D" id="3.40.50.410">
    <property type="entry name" value="von Willebrand factor, type A domain"/>
    <property type="match status" value="1"/>
</dbReference>
<dbReference type="PANTHER" id="PTHR12604:SF2">
    <property type="entry name" value="X-RAY REPAIR CROSS-COMPLEMENTING PROTEIN 6"/>
    <property type="match status" value="1"/>
</dbReference>
<evidence type="ECO:0000259" key="23">
    <source>
        <dbReference type="PROSITE" id="PS50800"/>
    </source>
</evidence>
<evidence type="ECO:0000313" key="24">
    <source>
        <dbReference type="EMBL" id="ERF68162.1"/>
    </source>
</evidence>
<dbReference type="PROSITE" id="PS50800">
    <property type="entry name" value="SAP"/>
    <property type="match status" value="1"/>
</dbReference>
<dbReference type="InterPro" id="IPR027388">
    <property type="entry name" value="Ku70_bridge/pillars_dom_sf"/>
</dbReference>
<dbReference type="SUPFAM" id="SSF68906">
    <property type="entry name" value="SAP domain"/>
    <property type="match status" value="1"/>
</dbReference>
<dbReference type="GO" id="GO:0120290">
    <property type="term" value="P:stalled replication fork localization to nuclear periphery"/>
    <property type="evidence" value="ECO:0007669"/>
    <property type="project" value="EnsemblFungi"/>
</dbReference>
<keyword evidence="10" id="KW-0378">Hydrolase</keyword>
<evidence type="ECO:0000256" key="19">
    <source>
        <dbReference type="ARBA" id="ARBA00031811"/>
    </source>
</evidence>
<dbReference type="GO" id="GO:0042162">
    <property type="term" value="F:telomeric DNA binding"/>
    <property type="evidence" value="ECO:0007669"/>
    <property type="project" value="EnsemblFungi"/>
</dbReference>
<evidence type="ECO:0000256" key="10">
    <source>
        <dbReference type="ARBA" id="ARBA00022801"/>
    </source>
</evidence>
<dbReference type="CDD" id="cd00788">
    <property type="entry name" value="KU70"/>
    <property type="match status" value="1"/>
</dbReference>
<dbReference type="Gene3D" id="2.40.290.10">
    <property type="match status" value="1"/>
</dbReference>
<dbReference type="SMART" id="SM00559">
    <property type="entry name" value="Ku78"/>
    <property type="match status" value="1"/>
</dbReference>
<dbReference type="InterPro" id="IPR006165">
    <property type="entry name" value="Ku70"/>
</dbReference>
<comment type="similarity">
    <text evidence="3">Belongs to the ku70 family.</text>
</comment>
<feature type="compositionally biased region" description="Acidic residues" evidence="22">
    <location>
        <begin position="22"/>
        <end position="31"/>
    </location>
</feature>
<dbReference type="RefSeq" id="XP_007806141.1">
    <property type="nucleotide sequence ID" value="XM_007807950.1"/>
</dbReference>
<evidence type="ECO:0000256" key="6">
    <source>
        <dbReference type="ARBA" id="ARBA00021796"/>
    </source>
</evidence>
<evidence type="ECO:0000256" key="15">
    <source>
        <dbReference type="ARBA" id="ARBA00023172"/>
    </source>
</evidence>
<gene>
    <name evidence="24" type="ORF">EPUS_05243</name>
</gene>
<dbReference type="GO" id="GO:0005524">
    <property type="term" value="F:ATP binding"/>
    <property type="evidence" value="ECO:0007669"/>
    <property type="project" value="UniProtKB-KW"/>
</dbReference>
<evidence type="ECO:0000256" key="13">
    <source>
        <dbReference type="ARBA" id="ARBA00022895"/>
    </source>
</evidence>
<dbReference type="EC" id="3.6.4.12" evidence="5"/>
<evidence type="ECO:0000256" key="2">
    <source>
        <dbReference type="ARBA" id="ARBA00004574"/>
    </source>
</evidence>
<dbReference type="Proteomes" id="UP000019373">
    <property type="component" value="Unassembled WGS sequence"/>
</dbReference>
<dbReference type="GO" id="GO:0003678">
    <property type="term" value="F:DNA helicase activity"/>
    <property type="evidence" value="ECO:0007669"/>
    <property type="project" value="UniProtKB-EC"/>
</dbReference>
<feature type="active site" description="Schiff-base intermediate with DNA; for 5'-deoxyribose-5-phosphate lyase activity" evidence="21">
    <location>
        <position position="35"/>
    </location>
</feature>
<dbReference type="FunFam" id="3.40.50.410:FF:000071">
    <property type="entry name" value="ATP-dependent DNA helicase II subunit 1"/>
    <property type="match status" value="1"/>
</dbReference>
<evidence type="ECO:0000256" key="22">
    <source>
        <dbReference type="SAM" id="MobiDB-lite"/>
    </source>
</evidence>
<dbReference type="Gene3D" id="4.10.970.10">
    <property type="entry name" value="Ku70, bridge and pillars"/>
    <property type="match status" value="1"/>
</dbReference>
<dbReference type="GO" id="GO:0006303">
    <property type="term" value="P:double-strand break repair via nonhomologous end joining"/>
    <property type="evidence" value="ECO:0007669"/>
    <property type="project" value="EnsemblFungi"/>
</dbReference>
<dbReference type="GO" id="GO:0099115">
    <property type="term" value="C:chromosome, subtelomeric region"/>
    <property type="evidence" value="ECO:0007669"/>
    <property type="project" value="EnsemblFungi"/>
</dbReference>
<dbReference type="Pfam" id="PF02735">
    <property type="entry name" value="Ku"/>
    <property type="match status" value="1"/>
</dbReference>
<feature type="compositionally biased region" description="Basic and acidic residues" evidence="22">
    <location>
        <begin position="586"/>
        <end position="605"/>
    </location>
</feature>
<dbReference type="InterPro" id="IPR036465">
    <property type="entry name" value="vWFA_dom_sf"/>
</dbReference>
<keyword evidence="25" id="KW-1185">Reference proteome</keyword>
<comment type="subcellular location">
    <subcellularLocation>
        <location evidence="2">Chromosome</location>
        <location evidence="2">Telomere</location>
    </subcellularLocation>
    <subcellularLocation>
        <location evidence="1">Nucleus</location>
    </subcellularLocation>
</comment>
<feature type="region of interest" description="Disordered" evidence="22">
    <location>
        <begin position="1"/>
        <end position="33"/>
    </location>
</feature>
<keyword evidence="17" id="KW-0539">Nucleus</keyword>
<dbReference type="EMBL" id="KE721527">
    <property type="protein sequence ID" value="ERF68162.1"/>
    <property type="molecule type" value="Genomic_DNA"/>
</dbReference>
<dbReference type="PANTHER" id="PTHR12604">
    <property type="entry name" value="KU AUTOANTIGEN DNA HELICASE"/>
    <property type="match status" value="1"/>
</dbReference>
<keyword evidence="16" id="KW-0234">DNA repair</keyword>
<accession>U1FTT8</accession>
<dbReference type="CDD" id="cd01458">
    <property type="entry name" value="vWA_ku"/>
    <property type="match status" value="1"/>
</dbReference>
<keyword evidence="7" id="KW-0158">Chromosome</keyword>
<dbReference type="InterPro" id="IPR005160">
    <property type="entry name" value="Ku_C"/>
</dbReference>
<dbReference type="PIRSF" id="PIRSF003033">
    <property type="entry name" value="Ku70"/>
    <property type="match status" value="1"/>
</dbReference>
<evidence type="ECO:0000256" key="20">
    <source>
        <dbReference type="ARBA" id="ARBA00047995"/>
    </source>
</evidence>
<dbReference type="InterPro" id="IPR016194">
    <property type="entry name" value="SPOC-like_C_dom_sf"/>
</dbReference>
<dbReference type="GO" id="GO:0003690">
    <property type="term" value="F:double-stranded DNA binding"/>
    <property type="evidence" value="ECO:0007669"/>
    <property type="project" value="TreeGrafter"/>
</dbReference>
<dbReference type="OrthoDB" id="3249161at2759"/>
<dbReference type="GO" id="GO:0140445">
    <property type="term" value="C:chromosome, telomeric repeat region"/>
    <property type="evidence" value="ECO:0007669"/>
    <property type="project" value="EnsemblFungi"/>
</dbReference>
<evidence type="ECO:0000256" key="12">
    <source>
        <dbReference type="ARBA" id="ARBA00022840"/>
    </source>
</evidence>
<keyword evidence="13" id="KW-0779">Telomere</keyword>
<dbReference type="NCBIfam" id="TIGR00578">
    <property type="entry name" value="ku70"/>
    <property type="match status" value="1"/>
</dbReference>
<keyword evidence="9" id="KW-0227">DNA damage</keyword>
<dbReference type="InterPro" id="IPR036361">
    <property type="entry name" value="SAP_dom_sf"/>
</dbReference>
<dbReference type="InterPro" id="IPR047087">
    <property type="entry name" value="KU70_core_dom"/>
</dbReference>
<evidence type="ECO:0000256" key="21">
    <source>
        <dbReference type="PIRSR" id="PIRSR003033-1"/>
    </source>
</evidence>
<organism evidence="24 25">
    <name type="scientific">Endocarpon pusillum (strain Z07020 / HMAS-L-300199)</name>
    <name type="common">Lichen-forming fungus</name>
    <dbReference type="NCBI Taxonomy" id="1263415"/>
    <lineage>
        <taxon>Eukaryota</taxon>
        <taxon>Fungi</taxon>
        <taxon>Dikarya</taxon>
        <taxon>Ascomycota</taxon>
        <taxon>Pezizomycotina</taxon>
        <taxon>Eurotiomycetes</taxon>
        <taxon>Chaetothyriomycetidae</taxon>
        <taxon>Verrucariales</taxon>
        <taxon>Verrucariaceae</taxon>
        <taxon>Endocarpon</taxon>
    </lineage>
</organism>
<keyword evidence="8" id="KW-0547">Nucleotide-binding</keyword>
<dbReference type="GO" id="GO:0035861">
    <property type="term" value="C:site of double-strand break"/>
    <property type="evidence" value="ECO:0007669"/>
    <property type="project" value="EnsemblFungi"/>
</dbReference>
<name>U1FTT8_ENDPU</name>
<dbReference type="GeneID" id="19240196"/>
<keyword evidence="11 24" id="KW-0347">Helicase</keyword>
<dbReference type="FunFam" id="1.10.1600.10:FF:000004">
    <property type="entry name" value="ATP-dependent DNA helicase II subunit 1"/>
    <property type="match status" value="1"/>
</dbReference>
<dbReference type="AlphaFoldDB" id="U1FTT8"/>
<dbReference type="GO" id="GO:0003684">
    <property type="term" value="F:damaged DNA binding"/>
    <property type="evidence" value="ECO:0007669"/>
    <property type="project" value="InterPro"/>
</dbReference>
<evidence type="ECO:0000256" key="4">
    <source>
        <dbReference type="ARBA" id="ARBA00011584"/>
    </source>
</evidence>
<dbReference type="InterPro" id="IPR005161">
    <property type="entry name" value="Ku_N"/>
</dbReference>
<sequence>MSSELPYRPSNMNEEESRRNGDEDEEEEVDETGYKTVKDALLFAIEISDSMLTAPPPSSSKNADTLSPAFAALKCAYHLMQQRIISDPKAMMGILLYGTEASKFYGEDETTRGGLSYPHCYLLTDLDVPEAEDVKTLKRLVEDESAGSDILKPSKEPVSMANVLFCANQIFTTRAANFSSRRLFIVTNNDNPHSTDKALRSSAAVRAKDLYDLGVVIELLAISSASYTFDTSVFYDDIIYRSSPVDPDAPAYNPSALSAPDQELKTGNVDGITLLNSLLSSISSKSTPRRTLFTSIPLELAPGFRISVKGYLLYKRQEPARSCYVYLGTDRPQIARGSTTQMADDTARTVEKFEIRKAYTFGGEQISFSPDEIKALRNFGEPVIRIIGFKPVEMLPSWANIKQSTFLYPSDDDYVGSTRVFSALYSKLLKSKLMGLVWFIARRNAAPVIAALIPTLPSDENLSGPQSGVSPTGCPQGLHLVPLPFADDIRQNPPMAHETPLRAPDSLIDAMRPVIGQLTLPKGIYDPERYPNPALQWHYRILQALALDEDLPEKPEDKTIPKYRQIDKRVGNEVTDWGKELERAYKEHTISNPDDKTMPTKRERPAANGDAAASKRPKTEPGAMPEDAEVRKLWEKGQVSKMTVPHLKDWLGAKKLPLTGKKADLVERVEEWFESR</sequence>
<keyword evidence="14" id="KW-0238">DNA-binding</keyword>
<comment type="subunit">
    <text evidence="4">Heterodimer of Ku70 and Ku80.</text>
</comment>
<evidence type="ECO:0000256" key="16">
    <source>
        <dbReference type="ARBA" id="ARBA00023204"/>
    </source>
</evidence>
<evidence type="ECO:0000256" key="11">
    <source>
        <dbReference type="ARBA" id="ARBA00022806"/>
    </source>
</evidence>
<evidence type="ECO:0000313" key="25">
    <source>
        <dbReference type="Proteomes" id="UP000019373"/>
    </source>
</evidence>
<dbReference type="InterPro" id="IPR006164">
    <property type="entry name" value="DNA_bd_Ku70/Ku80"/>
</dbReference>
<evidence type="ECO:0000256" key="1">
    <source>
        <dbReference type="ARBA" id="ARBA00004123"/>
    </source>
</evidence>
<feature type="region of interest" description="Disordered" evidence="22">
    <location>
        <begin position="586"/>
        <end position="627"/>
    </location>
</feature>
<keyword evidence="15" id="KW-0233">DNA recombination</keyword>
<dbReference type="Pfam" id="PF03730">
    <property type="entry name" value="Ku_C"/>
    <property type="match status" value="1"/>
</dbReference>
<dbReference type="Gene3D" id="1.10.1600.10">
    <property type="match status" value="1"/>
</dbReference>
<dbReference type="FunFam" id="4.10.970.10:FF:000003">
    <property type="entry name" value="ATP-dependent DNA helicase II subunit 1"/>
    <property type="match status" value="1"/>
</dbReference>
<dbReference type="Pfam" id="PF02037">
    <property type="entry name" value="SAP"/>
    <property type="match status" value="1"/>
</dbReference>
<dbReference type="GO" id="GO:0005721">
    <property type="term" value="C:pericentric heterochromatin"/>
    <property type="evidence" value="ECO:0007669"/>
    <property type="project" value="EnsemblFungi"/>
</dbReference>
<comment type="catalytic activity">
    <reaction evidence="20">
        <text>ATP + H2O = ADP + phosphate + H(+)</text>
        <dbReference type="Rhea" id="RHEA:13065"/>
        <dbReference type="ChEBI" id="CHEBI:15377"/>
        <dbReference type="ChEBI" id="CHEBI:15378"/>
        <dbReference type="ChEBI" id="CHEBI:30616"/>
        <dbReference type="ChEBI" id="CHEBI:43474"/>
        <dbReference type="ChEBI" id="CHEBI:456216"/>
        <dbReference type="EC" id="3.6.4.12"/>
    </reaction>
</comment>
<dbReference type="InterPro" id="IPR003034">
    <property type="entry name" value="SAP_dom"/>
</dbReference>
<evidence type="ECO:0000256" key="14">
    <source>
        <dbReference type="ARBA" id="ARBA00023125"/>
    </source>
</evidence>